<keyword evidence="2" id="KW-1185">Reference proteome</keyword>
<comment type="caution">
    <text evidence="1">The sequence shown here is derived from an EMBL/GenBank/DDBJ whole genome shotgun (WGS) entry which is preliminary data.</text>
</comment>
<gene>
    <name evidence="1" type="ORF">Godav_005223</name>
</gene>
<name>A0A7J8THD0_GOSDV</name>
<proteinExistence type="predicted"/>
<dbReference type="AlphaFoldDB" id="A0A7J8THD0"/>
<dbReference type="Proteomes" id="UP000593561">
    <property type="component" value="Unassembled WGS sequence"/>
</dbReference>
<sequence>MHAGLPKYIPVNLKDIETAGFQEGDEVSLETLKEKGLINPSGRERKLPLKVNMLLDLYYNRAPSRLCLTSAKEKLEAASCSLTVLPGRKKWVKPSVAKNLARAEEYFAKKRAASSSDLTSA</sequence>
<dbReference type="EMBL" id="JABFAC010248740">
    <property type="protein sequence ID" value="MBA0637596.1"/>
    <property type="molecule type" value="Genomic_DNA"/>
</dbReference>
<reference evidence="1 2" key="1">
    <citation type="journal article" date="2019" name="Genome Biol. Evol.">
        <title>Insights into the evolution of the New World diploid cottons (Gossypium, subgenus Houzingenia) based on genome sequencing.</title>
        <authorList>
            <person name="Grover C.E."/>
            <person name="Arick M.A. 2nd"/>
            <person name="Thrash A."/>
            <person name="Conover J.L."/>
            <person name="Sanders W.S."/>
            <person name="Peterson D.G."/>
            <person name="Frelichowski J.E."/>
            <person name="Scheffler J.A."/>
            <person name="Scheffler B.E."/>
            <person name="Wendel J.F."/>
        </authorList>
    </citation>
    <scope>NUCLEOTIDE SEQUENCE [LARGE SCALE GENOMIC DNA]</scope>
    <source>
        <strain evidence="1">27</strain>
        <tissue evidence="1">Leaf</tissue>
    </source>
</reference>
<organism evidence="1 2">
    <name type="scientific">Gossypium davidsonii</name>
    <name type="common">Davidson's cotton</name>
    <name type="synonym">Gossypium klotzschianum subsp. davidsonii</name>
    <dbReference type="NCBI Taxonomy" id="34287"/>
    <lineage>
        <taxon>Eukaryota</taxon>
        <taxon>Viridiplantae</taxon>
        <taxon>Streptophyta</taxon>
        <taxon>Embryophyta</taxon>
        <taxon>Tracheophyta</taxon>
        <taxon>Spermatophyta</taxon>
        <taxon>Magnoliopsida</taxon>
        <taxon>eudicotyledons</taxon>
        <taxon>Gunneridae</taxon>
        <taxon>Pentapetalae</taxon>
        <taxon>rosids</taxon>
        <taxon>malvids</taxon>
        <taxon>Malvales</taxon>
        <taxon>Malvaceae</taxon>
        <taxon>Malvoideae</taxon>
        <taxon>Gossypium</taxon>
    </lineage>
</organism>
<protein>
    <submittedName>
        <fullName evidence="1">Uncharacterized protein</fullName>
    </submittedName>
</protein>
<evidence type="ECO:0000313" key="1">
    <source>
        <dbReference type="EMBL" id="MBA0637596.1"/>
    </source>
</evidence>
<evidence type="ECO:0000313" key="2">
    <source>
        <dbReference type="Proteomes" id="UP000593561"/>
    </source>
</evidence>
<accession>A0A7J8THD0</accession>